<evidence type="ECO:0000256" key="6">
    <source>
        <dbReference type="ARBA" id="ARBA00023040"/>
    </source>
</evidence>
<evidence type="ECO:0000256" key="1">
    <source>
        <dbReference type="ARBA" id="ARBA00004651"/>
    </source>
</evidence>
<feature type="transmembrane region" description="Helical" evidence="11">
    <location>
        <begin position="136"/>
        <end position="158"/>
    </location>
</feature>
<evidence type="ECO:0000256" key="7">
    <source>
        <dbReference type="ARBA" id="ARBA00023136"/>
    </source>
</evidence>
<dbReference type="PANTHER" id="PTHR22752">
    <property type="entry name" value="G PROTEIN-COUPLED RECEPTOR"/>
    <property type="match status" value="1"/>
</dbReference>
<keyword evidence="9" id="KW-0807">Transducer</keyword>
<feature type="region of interest" description="Disordered" evidence="10">
    <location>
        <begin position="346"/>
        <end position="514"/>
    </location>
</feature>
<dbReference type="EMBL" id="JAHLQT010000143">
    <property type="protein sequence ID" value="KAG7178290.1"/>
    <property type="molecule type" value="Genomic_DNA"/>
</dbReference>
<evidence type="ECO:0000256" key="2">
    <source>
        <dbReference type="ARBA" id="ARBA00010663"/>
    </source>
</evidence>
<feature type="signal peptide" evidence="12">
    <location>
        <begin position="1"/>
        <end position="25"/>
    </location>
</feature>
<dbReference type="PRINTS" id="PR00237">
    <property type="entry name" value="GPCRRHODOPSN"/>
</dbReference>
<dbReference type="InterPro" id="IPR000276">
    <property type="entry name" value="GPCR_Rhodpsn"/>
</dbReference>
<evidence type="ECO:0000256" key="8">
    <source>
        <dbReference type="ARBA" id="ARBA00023170"/>
    </source>
</evidence>
<sequence length="546" mass="59570">SSRFIVSLTVCNLLASWLLLPLVIADTFLPNWESASLCRAIDAVSELVASASVFATLLIAVDRFCAITDPLHYHMLVTRPKSVAMIASGWIAAALIAAAAGLGDMSNRAWNVCGAATAATEALTETTPEFWSYRSYFVVINMAVSFMVPMILLIWIYIRIYHAAHKNSERTRRNSLCGATLDAVTPSRAPSRTPSTRSTSSQIVTTLRYRISNASLFLHKEESRAAKISVVVIVNSALSPYLYLYRSRRIQREVRRLFGLPLSSTKSSIGGGGSSRRRQYLRHQLEIIPPSPTVPDANFEAGMNPYLVMCKGGGQRGSRASPLTAILNKLFRAKGFAWDPWRDSFTSTTSSSTTTTSSSTSSSSSNSSGSSTATGATDGGSRYKPPPPSSTSTRTSKSWTNSRRSTSYDGNIDTTNDNTDVRHPESSSLSTNTDRPHSPTRRTDPKIRPDNIDTRPDSSRAGPSSHNSTRPNNSQIRPSCPARRPDSCQIGRSNDTHTRVTRRPSPTTSPEDDLVVRESRPPQVVVASWFIPVLTPEMILITATSC</sequence>
<feature type="transmembrane region" description="Helical" evidence="11">
    <location>
        <begin position="225"/>
        <end position="245"/>
    </location>
</feature>
<feature type="transmembrane region" description="Helical" evidence="11">
    <location>
        <begin position="41"/>
        <end position="61"/>
    </location>
</feature>
<evidence type="ECO:0000256" key="11">
    <source>
        <dbReference type="SAM" id="Phobius"/>
    </source>
</evidence>
<keyword evidence="7 11" id="KW-0472">Membrane</keyword>
<comment type="subcellular location">
    <subcellularLocation>
        <location evidence="1">Cell membrane</location>
        <topology evidence="1">Multi-pass membrane protein</topology>
    </subcellularLocation>
</comment>
<proteinExistence type="inferred from homology"/>
<evidence type="ECO:0000256" key="9">
    <source>
        <dbReference type="ARBA" id="ARBA00023224"/>
    </source>
</evidence>
<dbReference type="PANTHER" id="PTHR22752:SF1">
    <property type="entry name" value="G-PROTEIN COUPLED RECEPTOR 176"/>
    <property type="match status" value="1"/>
</dbReference>
<comment type="caution">
    <text evidence="14">The sequence shown here is derived from an EMBL/GenBank/DDBJ whole genome shotgun (WGS) entry which is preliminary data.</text>
</comment>
<feature type="compositionally biased region" description="Low complexity" evidence="10">
    <location>
        <begin position="346"/>
        <end position="383"/>
    </location>
</feature>
<reference evidence="14" key="1">
    <citation type="journal article" date="2021" name="Sci. Adv.">
        <title>The American lobster genome reveals insights on longevity, neural, and immune adaptations.</title>
        <authorList>
            <person name="Polinski J.M."/>
            <person name="Zimin A.V."/>
            <person name="Clark K.F."/>
            <person name="Kohn A.B."/>
            <person name="Sadowski N."/>
            <person name="Timp W."/>
            <person name="Ptitsyn A."/>
            <person name="Khanna P."/>
            <person name="Romanova D.Y."/>
            <person name="Williams P."/>
            <person name="Greenwood S.J."/>
            <person name="Moroz L.L."/>
            <person name="Walt D.R."/>
            <person name="Bodnar A.G."/>
        </authorList>
    </citation>
    <scope>NUCLEOTIDE SEQUENCE</scope>
    <source>
        <strain evidence="14">GMGI-L3</strain>
    </source>
</reference>
<dbReference type="Proteomes" id="UP000747542">
    <property type="component" value="Unassembled WGS sequence"/>
</dbReference>
<accession>A0A8J5TNP3</accession>
<gene>
    <name evidence="14" type="primary">ADORA2A-L</name>
    <name evidence="14" type="ORF">Hamer_G024697</name>
</gene>
<protein>
    <submittedName>
        <fullName evidence="14">Adenosine receptor A2a-like</fullName>
    </submittedName>
</protein>
<name>A0A8J5TNP3_HOMAM</name>
<dbReference type="PROSITE" id="PS50262">
    <property type="entry name" value="G_PROTEIN_RECEP_F1_2"/>
    <property type="match status" value="1"/>
</dbReference>
<evidence type="ECO:0000313" key="14">
    <source>
        <dbReference type="EMBL" id="KAG7178290.1"/>
    </source>
</evidence>
<evidence type="ECO:0000256" key="10">
    <source>
        <dbReference type="SAM" id="MobiDB-lite"/>
    </source>
</evidence>
<feature type="compositionally biased region" description="Low complexity" evidence="10">
    <location>
        <begin position="390"/>
        <end position="418"/>
    </location>
</feature>
<evidence type="ECO:0000259" key="13">
    <source>
        <dbReference type="PROSITE" id="PS50262"/>
    </source>
</evidence>
<dbReference type="SUPFAM" id="SSF81321">
    <property type="entry name" value="Family A G protein-coupled receptor-like"/>
    <property type="match status" value="1"/>
</dbReference>
<keyword evidence="4 11" id="KW-0812">Transmembrane</keyword>
<feature type="non-terminal residue" evidence="14">
    <location>
        <position position="546"/>
    </location>
</feature>
<keyword evidence="6" id="KW-0297">G-protein coupled receptor</keyword>
<feature type="non-terminal residue" evidence="14">
    <location>
        <position position="1"/>
    </location>
</feature>
<feature type="transmembrane region" description="Helical" evidence="11">
    <location>
        <begin position="82"/>
        <end position="102"/>
    </location>
</feature>
<dbReference type="AlphaFoldDB" id="A0A8J5TNP3"/>
<keyword evidence="5 11" id="KW-1133">Transmembrane helix</keyword>
<dbReference type="Gene3D" id="1.20.1070.10">
    <property type="entry name" value="Rhodopsin 7-helix transmembrane proteins"/>
    <property type="match status" value="1"/>
</dbReference>
<evidence type="ECO:0000256" key="12">
    <source>
        <dbReference type="SAM" id="SignalP"/>
    </source>
</evidence>
<keyword evidence="15" id="KW-1185">Reference proteome</keyword>
<organism evidence="14 15">
    <name type="scientific">Homarus americanus</name>
    <name type="common">American lobster</name>
    <dbReference type="NCBI Taxonomy" id="6706"/>
    <lineage>
        <taxon>Eukaryota</taxon>
        <taxon>Metazoa</taxon>
        <taxon>Ecdysozoa</taxon>
        <taxon>Arthropoda</taxon>
        <taxon>Crustacea</taxon>
        <taxon>Multicrustacea</taxon>
        <taxon>Malacostraca</taxon>
        <taxon>Eumalacostraca</taxon>
        <taxon>Eucarida</taxon>
        <taxon>Decapoda</taxon>
        <taxon>Pleocyemata</taxon>
        <taxon>Astacidea</taxon>
        <taxon>Nephropoidea</taxon>
        <taxon>Nephropidae</taxon>
        <taxon>Homarus</taxon>
    </lineage>
</organism>
<evidence type="ECO:0000256" key="4">
    <source>
        <dbReference type="ARBA" id="ARBA00022692"/>
    </source>
</evidence>
<feature type="compositionally biased region" description="Basic and acidic residues" evidence="10">
    <location>
        <begin position="434"/>
        <end position="458"/>
    </location>
</feature>
<keyword evidence="12" id="KW-0732">Signal</keyword>
<feature type="compositionally biased region" description="Polar residues" evidence="10">
    <location>
        <begin position="461"/>
        <end position="477"/>
    </location>
</feature>
<dbReference type="Pfam" id="PF00001">
    <property type="entry name" value="7tm_1"/>
    <property type="match status" value="1"/>
</dbReference>
<comment type="similarity">
    <text evidence="2">Belongs to the G-protein coupled receptor 1 family.</text>
</comment>
<dbReference type="InterPro" id="IPR017452">
    <property type="entry name" value="GPCR_Rhodpsn_7TM"/>
</dbReference>
<keyword evidence="3" id="KW-1003">Cell membrane</keyword>
<evidence type="ECO:0000313" key="15">
    <source>
        <dbReference type="Proteomes" id="UP000747542"/>
    </source>
</evidence>
<evidence type="ECO:0000256" key="3">
    <source>
        <dbReference type="ARBA" id="ARBA00022475"/>
    </source>
</evidence>
<dbReference type="GO" id="GO:0005886">
    <property type="term" value="C:plasma membrane"/>
    <property type="evidence" value="ECO:0007669"/>
    <property type="project" value="UniProtKB-SubCell"/>
</dbReference>
<evidence type="ECO:0000256" key="5">
    <source>
        <dbReference type="ARBA" id="ARBA00022989"/>
    </source>
</evidence>
<feature type="domain" description="G-protein coupled receptors family 1 profile" evidence="13">
    <location>
        <begin position="1"/>
        <end position="243"/>
    </location>
</feature>
<keyword evidence="8 14" id="KW-0675">Receptor</keyword>
<dbReference type="GO" id="GO:0004930">
    <property type="term" value="F:G protein-coupled receptor activity"/>
    <property type="evidence" value="ECO:0007669"/>
    <property type="project" value="UniProtKB-KW"/>
</dbReference>
<feature type="chain" id="PRO_5035243942" evidence="12">
    <location>
        <begin position="26"/>
        <end position="546"/>
    </location>
</feature>